<name>A0AAN6E452_9EURO</name>
<comment type="caution">
    <text evidence="3">The sequence shown here is derived from an EMBL/GenBank/DDBJ whole genome shotgun (WGS) entry which is preliminary data.</text>
</comment>
<keyword evidence="2" id="KW-0472">Membrane</keyword>
<reference evidence="3" key="1">
    <citation type="journal article" date="2022" name="bioRxiv">
        <title>Deciphering the potential niche of two novel black yeast fungi from a biological soil crust based on their genomes, phenotypes, and melanin regulation.</title>
        <authorList>
            <consortium name="DOE Joint Genome Institute"/>
            <person name="Carr E.C."/>
            <person name="Barton Q."/>
            <person name="Grambo S."/>
            <person name="Sullivan M."/>
            <person name="Renfro C.M."/>
            <person name="Kuo A."/>
            <person name="Pangilinan J."/>
            <person name="Lipzen A."/>
            <person name="Keymanesh K."/>
            <person name="Savage E."/>
            <person name="Barry K."/>
            <person name="Grigoriev I.V."/>
            <person name="Riekhof W.R."/>
            <person name="Harris S.S."/>
        </authorList>
    </citation>
    <scope>NUCLEOTIDE SEQUENCE</scope>
    <source>
        <strain evidence="3">JF 03-4F</strain>
    </source>
</reference>
<evidence type="ECO:0000256" key="1">
    <source>
        <dbReference type="SAM" id="MobiDB-lite"/>
    </source>
</evidence>
<sequence>MASQEVKTILSTIPDGRTKYFRYRQRQLWSLHKWVDLHQDAIKASFLSDNIAVGSETQYLIAEILLEIRQNYEALDLKSELDLEYAIAKGQNRPDRKVPENLIYIIPDKYTQLYSVISAVSAAIAAGSGCIVELVHDPTQTNQLLRRCFAEALDPAAYTCVTSRPPANILAKCLIVDQTGGIAPGVGRRLLSSDATAATMAVIDRTANLALAAAELGTALRAFSSKGPYAPRCILINEFVAEEFVSMLPEELSRTFDKPLSAPDSSPASQVSRGHGSKSPAITQLSDRHSDDLQLKVSRDTPIQLLSFSSLDDVIDGVQNKSEQQPLSALYIFSDGPSAKYLAQFIAARVSFVNHIPAKLSIGPAAPIGYAVTPSNRYHRDMFTSPSPQYAHQIGSEVSAGEAFAAAPSQLVSKLYGASKTSLRPPDQPKAGDVNFFLQALLASGVFIVTPIAVFTYLGASKLGLSVLPWLTSKK</sequence>
<keyword evidence="4" id="KW-1185">Reference proteome</keyword>
<dbReference type="InterPro" id="IPR016161">
    <property type="entry name" value="Ald_DH/histidinol_DH"/>
</dbReference>
<gene>
    <name evidence="3" type="ORF">EDD36DRAFT_415883</name>
</gene>
<protein>
    <recommendedName>
        <fullName evidence="5">Aldehyde dehydrogenase domain-containing protein</fullName>
    </recommendedName>
</protein>
<dbReference type="Gene3D" id="3.40.605.10">
    <property type="entry name" value="Aldehyde Dehydrogenase, Chain A, domain 1"/>
    <property type="match status" value="1"/>
</dbReference>
<feature type="compositionally biased region" description="Polar residues" evidence="1">
    <location>
        <begin position="263"/>
        <end position="272"/>
    </location>
</feature>
<dbReference type="PANTHER" id="PTHR43111:SF1">
    <property type="entry name" value="ALDEHYDE DEHYDROGENASE B-RELATED"/>
    <property type="match status" value="1"/>
</dbReference>
<dbReference type="SUPFAM" id="SSF53720">
    <property type="entry name" value="ALDH-like"/>
    <property type="match status" value="1"/>
</dbReference>
<feature type="transmembrane region" description="Helical" evidence="2">
    <location>
        <begin position="436"/>
        <end position="458"/>
    </location>
</feature>
<evidence type="ECO:0000256" key="2">
    <source>
        <dbReference type="SAM" id="Phobius"/>
    </source>
</evidence>
<evidence type="ECO:0008006" key="5">
    <source>
        <dbReference type="Google" id="ProtNLM"/>
    </source>
</evidence>
<evidence type="ECO:0000313" key="3">
    <source>
        <dbReference type="EMBL" id="KAI1617007.1"/>
    </source>
</evidence>
<dbReference type="InterPro" id="IPR016162">
    <property type="entry name" value="Ald_DH_N"/>
</dbReference>
<dbReference type="GO" id="GO:0016491">
    <property type="term" value="F:oxidoreductase activity"/>
    <property type="evidence" value="ECO:0007669"/>
    <property type="project" value="InterPro"/>
</dbReference>
<dbReference type="AlphaFoldDB" id="A0AAN6E452"/>
<keyword evidence="2" id="KW-1133">Transmembrane helix</keyword>
<organism evidence="3 4">
    <name type="scientific">Exophiala viscosa</name>
    <dbReference type="NCBI Taxonomy" id="2486360"/>
    <lineage>
        <taxon>Eukaryota</taxon>
        <taxon>Fungi</taxon>
        <taxon>Dikarya</taxon>
        <taxon>Ascomycota</taxon>
        <taxon>Pezizomycotina</taxon>
        <taxon>Eurotiomycetes</taxon>
        <taxon>Chaetothyriomycetidae</taxon>
        <taxon>Chaetothyriales</taxon>
        <taxon>Herpotrichiellaceae</taxon>
        <taxon>Exophiala</taxon>
    </lineage>
</organism>
<feature type="region of interest" description="Disordered" evidence="1">
    <location>
        <begin position="256"/>
        <end position="290"/>
    </location>
</feature>
<dbReference type="EMBL" id="MU404351">
    <property type="protein sequence ID" value="KAI1617007.1"/>
    <property type="molecule type" value="Genomic_DNA"/>
</dbReference>
<evidence type="ECO:0000313" key="4">
    <source>
        <dbReference type="Proteomes" id="UP001203852"/>
    </source>
</evidence>
<proteinExistence type="predicted"/>
<dbReference type="Proteomes" id="UP001203852">
    <property type="component" value="Unassembled WGS sequence"/>
</dbReference>
<keyword evidence="2" id="KW-0812">Transmembrane</keyword>
<accession>A0AAN6E452</accession>
<dbReference type="PANTHER" id="PTHR43111">
    <property type="entry name" value="ALDEHYDE DEHYDROGENASE B-RELATED"/>
    <property type="match status" value="1"/>
</dbReference>